<dbReference type="InterPro" id="IPR012893">
    <property type="entry name" value="HipA-like_C"/>
</dbReference>
<reference evidence="7" key="1">
    <citation type="journal article" date="2018" name="Front. Microbiol.">
        <title>Genome-Based Analysis Reveals the Taxonomy and Diversity of the Family Idiomarinaceae.</title>
        <authorList>
            <person name="Liu Y."/>
            <person name="Lai Q."/>
            <person name="Shao Z."/>
        </authorList>
    </citation>
    <scope>NUCLEOTIDE SEQUENCE [LARGE SCALE GENOMIC DNA]</scope>
    <source>
        <strain evidence="7">908033</strain>
    </source>
</reference>
<protein>
    <submittedName>
        <fullName evidence="6">Type II toxin-antitoxin system HipA family toxin</fullName>
    </submittedName>
</protein>
<evidence type="ECO:0000256" key="3">
    <source>
        <dbReference type="ARBA" id="ARBA00022777"/>
    </source>
</evidence>
<dbReference type="GO" id="GO:0005829">
    <property type="term" value="C:cytosol"/>
    <property type="evidence" value="ECO:0007669"/>
    <property type="project" value="TreeGrafter"/>
</dbReference>
<dbReference type="STRING" id="519452.SAMN04488139_1731"/>
<proteinExistence type="inferred from homology"/>
<accession>A0A432XFI6</accession>
<dbReference type="PANTHER" id="PTHR37419">
    <property type="entry name" value="SERINE/THREONINE-PROTEIN KINASE TOXIN HIPA"/>
    <property type="match status" value="1"/>
</dbReference>
<evidence type="ECO:0000313" key="6">
    <source>
        <dbReference type="EMBL" id="RUO47539.1"/>
    </source>
</evidence>
<dbReference type="RefSeq" id="WP_092840505.1">
    <property type="nucleotide sequence ID" value="NZ_FPCF01000003.1"/>
</dbReference>
<dbReference type="EMBL" id="PIPU01000004">
    <property type="protein sequence ID" value="RUO47539.1"/>
    <property type="molecule type" value="Genomic_DNA"/>
</dbReference>
<comment type="caution">
    <text evidence="6">The sequence shown here is derived from an EMBL/GenBank/DDBJ whole genome shotgun (WGS) entry which is preliminary data.</text>
</comment>
<sequence>MNTKRIEHVEGLSLSINNQEIGVVSHYSGGKNIFVFSPEYTALPSNKRNTFTMSQLIDERYLHQPLISAQRLPPVLSNLLPEGVLRDWMSQSLKAHVDNEFPLLAHMGKGLPGGIIATPIVAGQLPTWALDHREQVEAVQIDVEHQQNRFSLAGVQMKFSSVRNQDGRFNIGTDANHDSWIIKTPSTVHKFVPYNEFSAMRLAEVVGVNIPEIKLVELSKLDNLPDIQLPNEQHAYAIKRFDRKDGQRVHTEDFAQIFQVHSREKYKKYNYEQIADALYSYSHQALKDVQQMARRLLVNILLANGDAHLKNWSVIYSNPQRPMLSPAYDIVSTRPYVQGETEFALNLGKNKNWYQANMASFETWSNRVDVPWQAVKVHIIDTLDKARNIWPQLLTELPMHDEHKNALRLHWAQLHEDFRLRS</sequence>
<dbReference type="AlphaFoldDB" id="A0A432XFI6"/>
<feature type="domain" description="HipA N-terminal subdomain 1" evidence="5">
    <location>
        <begin position="15"/>
        <end position="115"/>
    </location>
</feature>
<gene>
    <name evidence="6" type="ORF">CWE24_09535</name>
</gene>
<dbReference type="PANTHER" id="PTHR37419:SF1">
    <property type="entry name" value="SERINE_THREONINE-PROTEIN KINASE TOXIN HIPA"/>
    <property type="match status" value="1"/>
</dbReference>
<keyword evidence="3" id="KW-0418">Kinase</keyword>
<feature type="domain" description="HipA-like C-terminal" evidence="4">
    <location>
        <begin position="150"/>
        <end position="390"/>
    </location>
</feature>
<dbReference type="InterPro" id="IPR017508">
    <property type="entry name" value="HipA_N1"/>
</dbReference>
<organism evidence="6 7">
    <name type="scientific">Pseudidiomarina donghaiensis</name>
    <dbReference type="NCBI Taxonomy" id="519452"/>
    <lineage>
        <taxon>Bacteria</taxon>
        <taxon>Pseudomonadati</taxon>
        <taxon>Pseudomonadota</taxon>
        <taxon>Gammaproteobacteria</taxon>
        <taxon>Alteromonadales</taxon>
        <taxon>Idiomarinaceae</taxon>
        <taxon>Pseudidiomarina</taxon>
    </lineage>
</organism>
<dbReference type="GO" id="GO:0004674">
    <property type="term" value="F:protein serine/threonine kinase activity"/>
    <property type="evidence" value="ECO:0007669"/>
    <property type="project" value="TreeGrafter"/>
</dbReference>
<evidence type="ECO:0000256" key="1">
    <source>
        <dbReference type="ARBA" id="ARBA00010164"/>
    </source>
</evidence>
<dbReference type="NCBIfam" id="TIGR03071">
    <property type="entry name" value="couple_hipA"/>
    <property type="match status" value="1"/>
</dbReference>
<keyword evidence="2" id="KW-0808">Transferase</keyword>
<evidence type="ECO:0000259" key="5">
    <source>
        <dbReference type="Pfam" id="PF13657"/>
    </source>
</evidence>
<evidence type="ECO:0000259" key="4">
    <source>
        <dbReference type="Pfam" id="PF07804"/>
    </source>
</evidence>
<evidence type="ECO:0000313" key="7">
    <source>
        <dbReference type="Proteomes" id="UP000286985"/>
    </source>
</evidence>
<dbReference type="Gene3D" id="1.10.1070.20">
    <property type="match status" value="1"/>
</dbReference>
<comment type="similarity">
    <text evidence="1">Belongs to the HipA Ser/Thr kinase family.</text>
</comment>
<dbReference type="Pfam" id="PF13657">
    <property type="entry name" value="Couple_hipA"/>
    <property type="match status" value="1"/>
</dbReference>
<name>A0A432XFI6_9GAMM</name>
<dbReference type="InterPro" id="IPR052028">
    <property type="entry name" value="HipA_Ser/Thr_kinase"/>
</dbReference>
<evidence type="ECO:0000256" key="2">
    <source>
        <dbReference type="ARBA" id="ARBA00022679"/>
    </source>
</evidence>
<dbReference type="Proteomes" id="UP000286985">
    <property type="component" value="Unassembled WGS sequence"/>
</dbReference>
<keyword evidence="7" id="KW-1185">Reference proteome</keyword>
<dbReference type="OrthoDB" id="9805913at2"/>
<dbReference type="Pfam" id="PF07804">
    <property type="entry name" value="HipA_C"/>
    <property type="match status" value="1"/>
</dbReference>